<dbReference type="Proteomes" id="UP000272942">
    <property type="component" value="Unassembled WGS sequence"/>
</dbReference>
<reference evidence="1 2" key="2">
    <citation type="submission" date="2018-11" db="EMBL/GenBank/DDBJ databases">
        <authorList>
            <consortium name="Pathogen Informatics"/>
        </authorList>
    </citation>
    <scope>NUCLEOTIDE SEQUENCE [LARGE SCALE GENOMIC DNA]</scope>
    <source>
        <strain evidence="1 2">Egypt</strain>
    </source>
</reference>
<proteinExistence type="predicted"/>
<keyword evidence="2" id="KW-1185">Reference proteome</keyword>
<accession>A0A183ADE6</accession>
<evidence type="ECO:0000313" key="3">
    <source>
        <dbReference type="WBParaSite" id="ECPE_0000499301-mRNA-1"/>
    </source>
</evidence>
<gene>
    <name evidence="1" type="ORF">ECPE_LOCUS4981</name>
</gene>
<reference evidence="3" key="1">
    <citation type="submission" date="2016-06" db="UniProtKB">
        <authorList>
            <consortium name="WormBaseParasite"/>
        </authorList>
    </citation>
    <scope>IDENTIFICATION</scope>
</reference>
<name>A0A183ADE6_9TREM</name>
<evidence type="ECO:0000313" key="2">
    <source>
        <dbReference type="Proteomes" id="UP000272942"/>
    </source>
</evidence>
<protein>
    <submittedName>
        <fullName evidence="3">Beta-lactamase domain-containing protein</fullName>
    </submittedName>
</protein>
<dbReference type="WBParaSite" id="ECPE_0000499301-mRNA-1">
    <property type="protein sequence ID" value="ECPE_0000499301-mRNA-1"/>
    <property type="gene ID" value="ECPE_0000499301"/>
</dbReference>
<organism evidence="3">
    <name type="scientific">Echinostoma caproni</name>
    <dbReference type="NCBI Taxonomy" id="27848"/>
    <lineage>
        <taxon>Eukaryota</taxon>
        <taxon>Metazoa</taxon>
        <taxon>Spiralia</taxon>
        <taxon>Lophotrochozoa</taxon>
        <taxon>Platyhelminthes</taxon>
        <taxon>Trematoda</taxon>
        <taxon>Digenea</taxon>
        <taxon>Plagiorchiida</taxon>
        <taxon>Echinostomata</taxon>
        <taxon>Echinostomatoidea</taxon>
        <taxon>Echinostomatidae</taxon>
        <taxon>Echinostoma</taxon>
    </lineage>
</organism>
<dbReference type="EMBL" id="UZAN01041816">
    <property type="protein sequence ID" value="VDP74178.1"/>
    <property type="molecule type" value="Genomic_DNA"/>
</dbReference>
<dbReference type="OrthoDB" id="6229273at2759"/>
<dbReference type="AlphaFoldDB" id="A0A183ADE6"/>
<evidence type="ECO:0000313" key="1">
    <source>
        <dbReference type="EMBL" id="VDP74178.1"/>
    </source>
</evidence>
<sequence length="185" mass="20325">MRKAINFFNAETLIRPNGPGLGATLLLHDTQPAFLLGTIKHWPGLTSSIYQACLSMLANRDDRERRETVLRDARLQLPIPAEWSVQGCPPECDLLSLDQDEPEPPSAWLIERCFKPLFYTDTGLYCTAMPVRVSVDNEDNATNPGDGFIIRPVRLGLLLVHVTASVPPGISLEAVEQCVATCALG</sequence>